<comment type="caution">
    <text evidence="2">The sequence shown here is derived from an EMBL/GenBank/DDBJ whole genome shotgun (WGS) entry which is preliminary data.</text>
</comment>
<dbReference type="AlphaFoldDB" id="A0AAN9EYC5"/>
<keyword evidence="1" id="KW-1133">Transmembrane helix</keyword>
<reference evidence="2 3" key="1">
    <citation type="submission" date="2024-01" db="EMBL/GenBank/DDBJ databases">
        <title>The genomes of 5 underutilized Papilionoideae crops provide insights into root nodulation and disease resistance.</title>
        <authorList>
            <person name="Yuan L."/>
        </authorList>
    </citation>
    <scope>NUCLEOTIDE SEQUENCE [LARGE SCALE GENOMIC DNA]</scope>
    <source>
        <strain evidence="2">LY-2023</strain>
        <tissue evidence="2">Leaf</tissue>
    </source>
</reference>
<keyword evidence="1" id="KW-0812">Transmembrane</keyword>
<evidence type="ECO:0000256" key="1">
    <source>
        <dbReference type="SAM" id="Phobius"/>
    </source>
</evidence>
<dbReference type="PANTHER" id="PTHR48237">
    <property type="entry name" value="GAMMA-TUBULIN COMPLEX COMPONENT"/>
    <property type="match status" value="1"/>
</dbReference>
<gene>
    <name evidence="2" type="ORF">RJT34_32912</name>
</gene>
<keyword evidence="1" id="KW-0472">Membrane</keyword>
<name>A0AAN9EYC5_CLITE</name>
<keyword evidence="3" id="KW-1185">Reference proteome</keyword>
<dbReference type="Proteomes" id="UP001359559">
    <property type="component" value="Unassembled WGS sequence"/>
</dbReference>
<organism evidence="2 3">
    <name type="scientific">Clitoria ternatea</name>
    <name type="common">Butterfly pea</name>
    <dbReference type="NCBI Taxonomy" id="43366"/>
    <lineage>
        <taxon>Eukaryota</taxon>
        <taxon>Viridiplantae</taxon>
        <taxon>Streptophyta</taxon>
        <taxon>Embryophyta</taxon>
        <taxon>Tracheophyta</taxon>
        <taxon>Spermatophyta</taxon>
        <taxon>Magnoliopsida</taxon>
        <taxon>eudicotyledons</taxon>
        <taxon>Gunneridae</taxon>
        <taxon>Pentapetalae</taxon>
        <taxon>rosids</taxon>
        <taxon>fabids</taxon>
        <taxon>Fabales</taxon>
        <taxon>Fabaceae</taxon>
        <taxon>Papilionoideae</taxon>
        <taxon>50 kb inversion clade</taxon>
        <taxon>NPAAA clade</taxon>
        <taxon>indigoferoid/millettioid clade</taxon>
        <taxon>Phaseoleae</taxon>
        <taxon>Clitoria</taxon>
    </lineage>
</organism>
<dbReference type="EMBL" id="JAYKXN010000008">
    <property type="protein sequence ID" value="KAK7265294.1"/>
    <property type="molecule type" value="Genomic_DNA"/>
</dbReference>
<accession>A0AAN9EYC5</accession>
<evidence type="ECO:0000313" key="3">
    <source>
        <dbReference type="Proteomes" id="UP001359559"/>
    </source>
</evidence>
<proteinExistence type="predicted"/>
<evidence type="ECO:0000313" key="2">
    <source>
        <dbReference type="EMBL" id="KAK7265294.1"/>
    </source>
</evidence>
<protein>
    <submittedName>
        <fullName evidence="2">Uncharacterized protein</fullName>
    </submittedName>
</protein>
<sequence length="206" mass="23107">MGSTDVVSIISIVVVGSLITGFAQSKELLQLLHKMIKQNLLPKSDTMGFRSYNSQFKSMKGTRLKKRLKSMVGPDKSCETRGEDVAWLCSLSESEIDMLISLKLLVIQRAKMIGCKELVNIFSLKMIRAIALVLMEHLRAEIKDSSLIPDKVKSTTFLDPCNLLKCSNEADANIEELSTIIGADIQTFLIRQRKSKRKKQKVESTE</sequence>
<feature type="transmembrane region" description="Helical" evidence="1">
    <location>
        <begin position="6"/>
        <end position="25"/>
    </location>
</feature>
<dbReference type="PANTHER" id="PTHR48237:SF1">
    <property type="entry name" value="SPC97_SPC98 FAMILY OF SPINDLE POLE BODY (SBP) COMPONENT"/>
    <property type="match status" value="1"/>
</dbReference>